<sequence>MTLPCLAELLPRLLHPQVRDLAWVLLSPPLLSHPPSPQRHPLAASRWAWRPGELADWLLSHDAQPSVLEAWLAQHSIRRLGLYYERLWQFALSQAPDVDLLVANLPIRQGGHTLGELDLILHDAEGVHHLELAVKLYLGLEAGDRRRHDHWLGPGSHDRLDIKLRRLCEHQLQLPTHSHARALLAELTCCEIDSALWLGGYLFQPASSGCEPPLGANPEHLRGRWLRQRDWLNETGTRGASRWQPLQRQAWLAPARLDHAELWRDEDVDRWIDEGDGKGQARLLARIEPGTDGHWVERERLFVVPDSWPG</sequence>
<dbReference type="Proteomes" id="UP000438983">
    <property type="component" value="Chromosome"/>
</dbReference>
<organism evidence="1 2">
    <name type="scientific">Stutzerimonas stutzeri</name>
    <name type="common">Pseudomonas stutzeri</name>
    <dbReference type="NCBI Taxonomy" id="316"/>
    <lineage>
        <taxon>Bacteria</taxon>
        <taxon>Pseudomonadati</taxon>
        <taxon>Pseudomonadota</taxon>
        <taxon>Gammaproteobacteria</taxon>
        <taxon>Pseudomonadales</taxon>
        <taxon>Pseudomonadaceae</taxon>
        <taxon>Stutzerimonas</taxon>
    </lineage>
</organism>
<reference evidence="1 2" key="1">
    <citation type="submission" date="2019-12" db="EMBL/GenBank/DDBJ databases">
        <title>Complete genome sequence of Pseudomonas stutzeri.</title>
        <authorList>
            <person name="Lim S.R."/>
            <person name="Kim J.H."/>
        </authorList>
    </citation>
    <scope>NUCLEOTIDE SEQUENCE [LARGE SCALE GENOMIC DNA]</scope>
    <source>
        <strain evidence="1 2">PM101005</strain>
    </source>
</reference>
<evidence type="ECO:0000313" key="2">
    <source>
        <dbReference type="Proteomes" id="UP000438983"/>
    </source>
</evidence>
<dbReference type="EMBL" id="CP046902">
    <property type="protein sequence ID" value="QGZ30679.1"/>
    <property type="molecule type" value="Genomic_DNA"/>
</dbReference>
<name>A0A6I6LIE0_STUST</name>
<gene>
    <name evidence="1" type="ORF">GQA94_11615</name>
</gene>
<dbReference type="OrthoDB" id="378654at2"/>
<dbReference type="Pfam" id="PF08907">
    <property type="entry name" value="DUF1853"/>
    <property type="match status" value="1"/>
</dbReference>
<dbReference type="RefSeq" id="WP_158188173.1">
    <property type="nucleotide sequence ID" value="NZ_CP046902.1"/>
</dbReference>
<dbReference type="InterPro" id="IPR015003">
    <property type="entry name" value="DUF1853"/>
</dbReference>
<protein>
    <submittedName>
        <fullName evidence="1">DUF1853 family protein</fullName>
    </submittedName>
</protein>
<evidence type="ECO:0000313" key="1">
    <source>
        <dbReference type="EMBL" id="QGZ30679.1"/>
    </source>
</evidence>
<proteinExistence type="predicted"/>
<dbReference type="AlphaFoldDB" id="A0A6I6LIE0"/>
<accession>A0A6I6LIE0</accession>